<gene>
    <name evidence="1" type="ORF">S01H1_62178</name>
</gene>
<name>X0X9S7_9ZZZZ</name>
<protein>
    <submittedName>
        <fullName evidence="1">Uncharacterized protein</fullName>
    </submittedName>
</protein>
<evidence type="ECO:0000313" key="1">
    <source>
        <dbReference type="EMBL" id="GAG39825.1"/>
    </source>
</evidence>
<organism evidence="1">
    <name type="scientific">marine sediment metagenome</name>
    <dbReference type="NCBI Taxonomy" id="412755"/>
    <lineage>
        <taxon>unclassified sequences</taxon>
        <taxon>metagenomes</taxon>
        <taxon>ecological metagenomes</taxon>
    </lineage>
</organism>
<sequence>MEKKCRTCDTLQGYCHAAGILPPGGGTFGCELWGKRETPPLVNELADAVSALMVGLTKSAHEQGEAALARYQKEVGDA</sequence>
<proteinExistence type="predicted"/>
<dbReference type="AlphaFoldDB" id="X0X9S7"/>
<dbReference type="EMBL" id="BARS01040822">
    <property type="protein sequence ID" value="GAG39825.1"/>
    <property type="molecule type" value="Genomic_DNA"/>
</dbReference>
<comment type="caution">
    <text evidence="1">The sequence shown here is derived from an EMBL/GenBank/DDBJ whole genome shotgun (WGS) entry which is preliminary data.</text>
</comment>
<reference evidence="1" key="1">
    <citation type="journal article" date="2014" name="Front. Microbiol.">
        <title>High frequency of phylogenetically diverse reductive dehalogenase-homologous genes in deep subseafloor sedimentary metagenomes.</title>
        <authorList>
            <person name="Kawai M."/>
            <person name="Futagami T."/>
            <person name="Toyoda A."/>
            <person name="Takaki Y."/>
            <person name="Nishi S."/>
            <person name="Hori S."/>
            <person name="Arai W."/>
            <person name="Tsubouchi T."/>
            <person name="Morono Y."/>
            <person name="Uchiyama I."/>
            <person name="Ito T."/>
            <person name="Fujiyama A."/>
            <person name="Inagaki F."/>
            <person name="Takami H."/>
        </authorList>
    </citation>
    <scope>NUCLEOTIDE SEQUENCE</scope>
    <source>
        <strain evidence="1">Expedition CK06-06</strain>
    </source>
</reference>
<dbReference type="PROSITE" id="PS51257">
    <property type="entry name" value="PROKAR_LIPOPROTEIN"/>
    <property type="match status" value="1"/>
</dbReference>
<accession>X0X9S7</accession>